<dbReference type="EMBL" id="UOGK01000693">
    <property type="protein sequence ID" value="VAX42448.1"/>
    <property type="molecule type" value="Genomic_DNA"/>
</dbReference>
<dbReference type="HAMAP" id="MF_00080">
    <property type="entry name" value="IF_3"/>
    <property type="match status" value="1"/>
</dbReference>
<evidence type="ECO:0000256" key="3">
    <source>
        <dbReference type="ARBA" id="ARBA00022917"/>
    </source>
</evidence>
<accession>A0A3B1E0P0</accession>
<evidence type="ECO:0000313" key="7">
    <source>
        <dbReference type="EMBL" id="VAX42448.1"/>
    </source>
</evidence>
<dbReference type="AlphaFoldDB" id="A0A3B1E0P0"/>
<dbReference type="InterPro" id="IPR019814">
    <property type="entry name" value="Translation_initiation_fac_3_N"/>
</dbReference>
<dbReference type="GO" id="GO:0003743">
    <property type="term" value="F:translation initiation factor activity"/>
    <property type="evidence" value="ECO:0007669"/>
    <property type="project" value="UniProtKB-KW"/>
</dbReference>
<evidence type="ECO:0000259" key="5">
    <source>
        <dbReference type="Pfam" id="PF00707"/>
    </source>
</evidence>
<dbReference type="GO" id="GO:0043022">
    <property type="term" value="F:ribosome binding"/>
    <property type="evidence" value="ECO:0007669"/>
    <property type="project" value="TreeGrafter"/>
</dbReference>
<dbReference type="NCBIfam" id="TIGR00168">
    <property type="entry name" value="infC"/>
    <property type="match status" value="1"/>
</dbReference>
<comment type="similarity">
    <text evidence="1">Belongs to the IF-3 family.</text>
</comment>
<dbReference type="Gene3D" id="3.10.20.80">
    <property type="entry name" value="Translation initiation factor 3 (IF-3), N-terminal domain"/>
    <property type="match status" value="1"/>
</dbReference>
<organism evidence="7">
    <name type="scientific">hydrothermal vent metagenome</name>
    <dbReference type="NCBI Taxonomy" id="652676"/>
    <lineage>
        <taxon>unclassified sequences</taxon>
        <taxon>metagenomes</taxon>
        <taxon>ecological metagenomes</taxon>
    </lineage>
</organism>
<feature type="domain" description="Translation initiation factor 3 N-terminal" evidence="6">
    <location>
        <begin position="2"/>
        <end position="66"/>
    </location>
</feature>
<feature type="region of interest" description="Disordered" evidence="4">
    <location>
        <begin position="199"/>
        <end position="247"/>
    </location>
</feature>
<name>A0A3B1E0P0_9ZZZZ</name>
<dbReference type="PANTHER" id="PTHR10938">
    <property type="entry name" value="TRANSLATION INITIATION FACTOR IF-3"/>
    <property type="match status" value="1"/>
</dbReference>
<feature type="domain" description="Translation initiation factor 3 C-terminal" evidence="5">
    <location>
        <begin position="75"/>
        <end position="160"/>
    </location>
</feature>
<dbReference type="Pfam" id="PF00707">
    <property type="entry name" value="IF3_C"/>
    <property type="match status" value="1"/>
</dbReference>
<evidence type="ECO:0000256" key="2">
    <source>
        <dbReference type="ARBA" id="ARBA00022540"/>
    </source>
</evidence>
<dbReference type="InterPro" id="IPR019815">
    <property type="entry name" value="Translation_initiation_fac_3_C"/>
</dbReference>
<feature type="compositionally biased region" description="Basic and acidic residues" evidence="4">
    <location>
        <begin position="228"/>
        <end position="247"/>
    </location>
</feature>
<dbReference type="InterPro" id="IPR036788">
    <property type="entry name" value="T_IF-3_C_sf"/>
</dbReference>
<proteinExistence type="inferred from homology"/>
<dbReference type="InterPro" id="IPR036787">
    <property type="entry name" value="T_IF-3_N_sf"/>
</dbReference>
<dbReference type="GO" id="GO:0032790">
    <property type="term" value="P:ribosome disassembly"/>
    <property type="evidence" value="ECO:0007669"/>
    <property type="project" value="TreeGrafter"/>
</dbReference>
<dbReference type="SUPFAM" id="SSF54364">
    <property type="entry name" value="Translation initiation factor IF3, N-terminal domain"/>
    <property type="match status" value="1"/>
</dbReference>
<dbReference type="SUPFAM" id="SSF55200">
    <property type="entry name" value="Translation initiation factor IF3, C-terminal domain"/>
    <property type="match status" value="1"/>
</dbReference>
<dbReference type="Gene3D" id="3.30.110.10">
    <property type="entry name" value="Translation initiation factor 3 (IF-3), C-terminal domain"/>
    <property type="match status" value="1"/>
</dbReference>
<gene>
    <name evidence="7" type="ORF">MNBD_PLANCTO03-69</name>
</gene>
<dbReference type="PROSITE" id="PS00938">
    <property type="entry name" value="IF3"/>
    <property type="match status" value="1"/>
</dbReference>
<keyword evidence="2 7" id="KW-0396">Initiation factor</keyword>
<dbReference type="GO" id="GO:0016020">
    <property type="term" value="C:membrane"/>
    <property type="evidence" value="ECO:0007669"/>
    <property type="project" value="TreeGrafter"/>
</dbReference>
<protein>
    <submittedName>
        <fullName evidence="7">Translation initiation factor 3</fullName>
    </submittedName>
</protein>
<dbReference type="PANTHER" id="PTHR10938:SF0">
    <property type="entry name" value="TRANSLATION INITIATION FACTOR IF-3, MITOCHONDRIAL"/>
    <property type="match status" value="1"/>
</dbReference>
<dbReference type="GO" id="GO:0005829">
    <property type="term" value="C:cytosol"/>
    <property type="evidence" value="ECO:0007669"/>
    <property type="project" value="TreeGrafter"/>
</dbReference>
<sequence length="247" mass="28017">MIRITPIRLIGSENEQVGVIETHEALKMAQEAGLDLVEIVPDSRPPVCKIMDYGKYKYDLSQKERKNRAKSKQQELKEIRLGRSVKIDPHDVQIRVDQARRFLLAGHKVMITQRFRGREMMHKQLGVERLRKIVDDLADISKVESPPRWVGRSANLMIAPDKPKVEAYKRQLEKEKAAKLAEGKAIEEELSLEELEAQVEAQNLEAGGDDDDGVEAVTGKPEKKKAKGPKDDRAKNPIDDELRELLG</sequence>
<reference evidence="7" key="1">
    <citation type="submission" date="2018-06" db="EMBL/GenBank/DDBJ databases">
        <authorList>
            <person name="Zhirakovskaya E."/>
        </authorList>
    </citation>
    <scope>NUCLEOTIDE SEQUENCE</scope>
</reference>
<keyword evidence="3" id="KW-0648">Protein biosynthesis</keyword>
<evidence type="ECO:0000256" key="4">
    <source>
        <dbReference type="SAM" id="MobiDB-lite"/>
    </source>
</evidence>
<dbReference type="InterPro" id="IPR001288">
    <property type="entry name" value="Translation_initiation_fac_3"/>
</dbReference>
<dbReference type="InterPro" id="IPR019813">
    <property type="entry name" value="Translation_initiation_fac3_CS"/>
</dbReference>
<evidence type="ECO:0000259" key="6">
    <source>
        <dbReference type="Pfam" id="PF05198"/>
    </source>
</evidence>
<evidence type="ECO:0000256" key="1">
    <source>
        <dbReference type="ARBA" id="ARBA00005439"/>
    </source>
</evidence>
<dbReference type="Pfam" id="PF05198">
    <property type="entry name" value="IF3_N"/>
    <property type="match status" value="1"/>
</dbReference>